<evidence type="ECO:0000256" key="2">
    <source>
        <dbReference type="ARBA" id="ARBA00022448"/>
    </source>
</evidence>
<dbReference type="InterPro" id="IPR022837">
    <property type="entry name" value="MsrQ-like"/>
</dbReference>
<evidence type="ECO:0000256" key="6">
    <source>
        <dbReference type="ARBA" id="ARBA00023136"/>
    </source>
</evidence>
<comment type="cofactor">
    <cofactor evidence="7">
        <name>heme b</name>
        <dbReference type="ChEBI" id="CHEBI:60344"/>
    </cofactor>
    <text evidence="7">Binds 1 heme b (iron(II)-protoporphyrin IX) group per subunit.</text>
</comment>
<feature type="transmembrane region" description="Helical" evidence="7">
    <location>
        <begin position="177"/>
        <end position="193"/>
    </location>
</feature>
<keyword evidence="7" id="KW-0349">Heme</keyword>
<comment type="similarity">
    <text evidence="7">Belongs to the MsrQ family.</text>
</comment>
<dbReference type="RefSeq" id="WP_340334464.1">
    <property type="nucleotide sequence ID" value="NZ_JBBKZS010000002.1"/>
</dbReference>
<dbReference type="PANTHER" id="PTHR36964">
    <property type="entry name" value="PROTEIN-METHIONINE-SULFOXIDE REDUCTASE HEME-BINDING SUBUNIT MSRQ"/>
    <property type="match status" value="1"/>
</dbReference>
<feature type="transmembrane region" description="Helical" evidence="7">
    <location>
        <begin position="12"/>
        <end position="30"/>
    </location>
</feature>
<gene>
    <name evidence="7" type="primary">msrQ</name>
    <name evidence="9" type="ORF">WKW79_07490</name>
</gene>
<evidence type="ECO:0000256" key="4">
    <source>
        <dbReference type="ARBA" id="ARBA00022989"/>
    </source>
</evidence>
<organism evidence="9 10">
    <name type="scientific">Variovorax robiniae</name>
    <dbReference type="NCBI Taxonomy" id="1836199"/>
    <lineage>
        <taxon>Bacteria</taxon>
        <taxon>Pseudomonadati</taxon>
        <taxon>Pseudomonadota</taxon>
        <taxon>Betaproteobacteria</taxon>
        <taxon>Burkholderiales</taxon>
        <taxon>Comamonadaceae</taxon>
        <taxon>Variovorax</taxon>
    </lineage>
</organism>
<evidence type="ECO:0000256" key="5">
    <source>
        <dbReference type="ARBA" id="ARBA00023004"/>
    </source>
</evidence>
<feature type="transmembrane region" description="Helical" evidence="7">
    <location>
        <begin position="117"/>
        <end position="136"/>
    </location>
</feature>
<evidence type="ECO:0000313" key="10">
    <source>
        <dbReference type="Proteomes" id="UP001367030"/>
    </source>
</evidence>
<protein>
    <recommendedName>
        <fullName evidence="7">Protein-methionine-sulfoxide reductase heme-binding subunit MsrQ</fullName>
    </recommendedName>
    <alternativeName>
        <fullName evidence="7">Flavocytochrome MsrQ</fullName>
    </alternativeName>
</protein>
<name>A0ABU8X5M7_9BURK</name>
<keyword evidence="7" id="KW-0285">Flavoprotein</keyword>
<comment type="caution">
    <text evidence="9">The sequence shown here is derived from an EMBL/GenBank/DDBJ whole genome shotgun (WGS) entry which is preliminary data.</text>
</comment>
<dbReference type="InterPro" id="IPR013130">
    <property type="entry name" value="Fe3_Rdtase_TM_dom"/>
</dbReference>
<keyword evidence="7" id="KW-0249">Electron transport</keyword>
<keyword evidence="3 7" id="KW-0812">Transmembrane</keyword>
<keyword evidence="6 7" id="KW-0472">Membrane</keyword>
<comment type="subunit">
    <text evidence="7">Heterodimer of a catalytic subunit (MsrP) and a heme-binding subunit (MsrQ).</text>
</comment>
<evidence type="ECO:0000256" key="1">
    <source>
        <dbReference type="ARBA" id="ARBA00004141"/>
    </source>
</evidence>
<evidence type="ECO:0000256" key="7">
    <source>
        <dbReference type="HAMAP-Rule" id="MF_01207"/>
    </source>
</evidence>
<sequence>MNKLLLHPAAKPLIFVLCLLPFAWMVYGAFTNGLGANPAEYLIRKNGDWTLRFICIVLAVTPLRVMTKWNGLARFRRMLGLFAYFYVVLHLLSYSWFDMGFELGDIAKDIAKRPFILVGFTGFLLLTPLAATSFNRAIKAMGAKRWQLLHKLVYVISGLGLLHFFWMRAGKNNFNEVFIYAAIIGVLLAWRVWNYASKKIGAAPPAGRPQLSKR</sequence>
<evidence type="ECO:0000313" key="9">
    <source>
        <dbReference type="EMBL" id="MEJ8854405.1"/>
    </source>
</evidence>
<dbReference type="HAMAP" id="MF_01207">
    <property type="entry name" value="MsrQ"/>
    <property type="match status" value="1"/>
</dbReference>
<proteinExistence type="inferred from homology"/>
<keyword evidence="10" id="KW-1185">Reference proteome</keyword>
<keyword evidence="7" id="KW-0479">Metal-binding</keyword>
<accession>A0ABU8X5M7</accession>
<feature type="transmembrane region" description="Helical" evidence="7">
    <location>
        <begin position="79"/>
        <end position="97"/>
    </location>
</feature>
<dbReference type="PANTHER" id="PTHR36964:SF1">
    <property type="entry name" value="PROTEIN-METHIONINE-SULFOXIDE REDUCTASE HEME-BINDING SUBUNIT MSRQ"/>
    <property type="match status" value="1"/>
</dbReference>
<keyword evidence="7" id="KW-1003">Cell membrane</keyword>
<evidence type="ECO:0000259" key="8">
    <source>
        <dbReference type="Pfam" id="PF01794"/>
    </source>
</evidence>
<dbReference type="Proteomes" id="UP001367030">
    <property type="component" value="Unassembled WGS sequence"/>
</dbReference>
<feature type="domain" description="Ferric oxidoreductase" evidence="8">
    <location>
        <begin position="60"/>
        <end position="158"/>
    </location>
</feature>
<comment type="cofactor">
    <cofactor evidence="7">
        <name>FMN</name>
        <dbReference type="ChEBI" id="CHEBI:58210"/>
    </cofactor>
    <text evidence="7">Binds 1 FMN per subunit.</text>
</comment>
<dbReference type="Pfam" id="PF01794">
    <property type="entry name" value="Ferric_reduct"/>
    <property type="match status" value="1"/>
</dbReference>
<dbReference type="EMBL" id="JBBKZS010000002">
    <property type="protein sequence ID" value="MEJ8854405.1"/>
    <property type="molecule type" value="Genomic_DNA"/>
</dbReference>
<comment type="subcellular location">
    <subcellularLocation>
        <location evidence="7">Cell membrane</location>
        <topology evidence="7">Multi-pass membrane protein</topology>
    </subcellularLocation>
    <subcellularLocation>
        <location evidence="1">Membrane</location>
        <topology evidence="1">Multi-pass membrane protein</topology>
    </subcellularLocation>
</comment>
<feature type="transmembrane region" description="Helical" evidence="7">
    <location>
        <begin position="50"/>
        <end position="67"/>
    </location>
</feature>
<keyword evidence="2 7" id="KW-0813">Transport</keyword>
<keyword evidence="4 7" id="KW-1133">Transmembrane helix</keyword>
<comment type="function">
    <text evidence="7">Part of the MsrPQ system that repairs oxidized periplasmic proteins containing methionine sulfoxide residues (Met-O), using respiratory chain electrons. Thus protects these proteins from oxidative-stress damage caused by reactive species of oxygen and chlorine generated by the host defense mechanisms. MsrPQ is essential for the maintenance of envelope integrity under bleach stress, rescuing a wide series of structurally unrelated periplasmic proteins from methionine oxidation. MsrQ provides electrons for reduction to the reductase catalytic subunit MsrP, using the quinone pool of the respiratory chain.</text>
</comment>
<reference evidence="9 10" key="1">
    <citation type="submission" date="2024-03" db="EMBL/GenBank/DDBJ databases">
        <title>Novel species of the genus Variovorax.</title>
        <authorList>
            <person name="Liu Q."/>
            <person name="Xin Y.-H."/>
        </authorList>
    </citation>
    <scope>NUCLEOTIDE SEQUENCE [LARGE SCALE GENOMIC DNA]</scope>
    <source>
        <strain evidence="9 10">KACC 18901</strain>
    </source>
</reference>
<keyword evidence="7" id="KW-0288">FMN</keyword>
<keyword evidence="5 7" id="KW-0408">Iron</keyword>
<feature type="transmembrane region" description="Helical" evidence="7">
    <location>
        <begin position="148"/>
        <end position="165"/>
    </location>
</feature>
<evidence type="ECO:0000256" key="3">
    <source>
        <dbReference type="ARBA" id="ARBA00022692"/>
    </source>
</evidence>